<proteinExistence type="predicted"/>
<reference evidence="1" key="1">
    <citation type="submission" date="2015-11" db="EMBL/GenBank/DDBJ databases">
        <title>De novo transcriptome assembly of four potential Pierce s Disease insect vectors from Arizona vineyards.</title>
        <authorList>
            <person name="Tassone E.E."/>
        </authorList>
    </citation>
    <scope>NUCLEOTIDE SEQUENCE</scope>
</reference>
<dbReference type="EMBL" id="GECZ01026151">
    <property type="protein sequence ID" value="JAS43618.1"/>
    <property type="molecule type" value="Transcribed_RNA"/>
</dbReference>
<accession>A0A1B6F093</accession>
<sequence length="283" mass="32478">MFRSATDILEELDEDQSLNNRFAKFGSPRKNYMTAIGSVRLPNYSLTTDATNEPIFTSSVRRGINYATRTPVVDRYLSPVVNGDTSRFMNRNSAHVLNRKPYAVVKRKSPPSSQVPKKSLVEQRIEKININHKESLLRSEHLNNSTTRTGYKESELEGELSNLQINSDQSKNKYNLEKLKMGLGKKRRIPTSVDRKGVEMPRIEEGDKMGSLRLPLDYQFQADECCCQRPKRTVWCRMCGFRVYGNVKRICPIHPLNIFLYELEVCGNIKCKAPNTLIEIDLL</sequence>
<protein>
    <submittedName>
        <fullName evidence="1">Uncharacterized protein</fullName>
    </submittedName>
</protein>
<dbReference type="AlphaFoldDB" id="A0A1B6F093"/>
<evidence type="ECO:0000313" key="1">
    <source>
        <dbReference type="EMBL" id="JAS43618.1"/>
    </source>
</evidence>
<name>A0A1B6F093_9HEMI</name>
<organism evidence="1">
    <name type="scientific">Cuerna arida</name>
    <dbReference type="NCBI Taxonomy" id="1464854"/>
    <lineage>
        <taxon>Eukaryota</taxon>
        <taxon>Metazoa</taxon>
        <taxon>Ecdysozoa</taxon>
        <taxon>Arthropoda</taxon>
        <taxon>Hexapoda</taxon>
        <taxon>Insecta</taxon>
        <taxon>Pterygota</taxon>
        <taxon>Neoptera</taxon>
        <taxon>Paraneoptera</taxon>
        <taxon>Hemiptera</taxon>
        <taxon>Auchenorrhyncha</taxon>
        <taxon>Membracoidea</taxon>
        <taxon>Cicadellidae</taxon>
        <taxon>Cicadellinae</taxon>
        <taxon>Proconiini</taxon>
        <taxon>Cuerna</taxon>
    </lineage>
</organism>
<gene>
    <name evidence="1" type="ORF">g.14590</name>
</gene>